<comment type="caution">
    <text evidence="2">The sequence shown here is derived from an EMBL/GenBank/DDBJ whole genome shotgun (WGS) entry which is preliminary data.</text>
</comment>
<name>A0A1E7YT42_9PROT</name>
<evidence type="ECO:0000313" key="3">
    <source>
        <dbReference type="Proteomes" id="UP000175707"/>
    </source>
</evidence>
<organism evidence="2 3">
    <name type="scientific">Acidithiobacillus caldus</name>
    <dbReference type="NCBI Taxonomy" id="33059"/>
    <lineage>
        <taxon>Bacteria</taxon>
        <taxon>Pseudomonadati</taxon>
        <taxon>Pseudomonadota</taxon>
        <taxon>Acidithiobacillia</taxon>
        <taxon>Acidithiobacillales</taxon>
        <taxon>Acidithiobacillaceae</taxon>
        <taxon>Acidithiobacillus</taxon>
    </lineage>
</organism>
<sequence length="213" mass="23859">MDPESHWQNIYAEKSTNSVSWFCAHDTPSLAILDTLQLKCTDPIIDIGGGASTFVDDLQQRGFRDITVLDISATALDAAQTRLGPQSSTIKWVVGNVLDIDLPKHHYRLWRDRAVFHFLIDAKDRAAYLDQLKGSLIADGDIIIATFASDGPERCSGLPVVRYDADDLHRELGKDFALMTSRKILHKTPAGNDQWFMYCHFRLSGGAHDEWSV</sequence>
<dbReference type="PANTHER" id="PTHR12843">
    <property type="entry name" value="PROTEIN-LYSINE N-METHYLTRANSFERASE METTL10"/>
    <property type="match status" value="1"/>
</dbReference>
<dbReference type="Proteomes" id="UP000175707">
    <property type="component" value="Unassembled WGS sequence"/>
</dbReference>
<dbReference type="PANTHER" id="PTHR12843:SF5">
    <property type="entry name" value="EEF1A LYSINE METHYLTRANSFERASE 2"/>
    <property type="match status" value="1"/>
</dbReference>
<dbReference type="Pfam" id="PF13649">
    <property type="entry name" value="Methyltransf_25"/>
    <property type="match status" value="1"/>
</dbReference>
<dbReference type="InterPro" id="IPR029063">
    <property type="entry name" value="SAM-dependent_MTases_sf"/>
</dbReference>
<protein>
    <recommendedName>
        <fullName evidence="1">Methyltransferase domain-containing protein</fullName>
    </recommendedName>
</protein>
<accession>A0A1E7YT42</accession>
<dbReference type="Gene3D" id="3.40.50.150">
    <property type="entry name" value="Vaccinia Virus protein VP39"/>
    <property type="match status" value="1"/>
</dbReference>
<reference evidence="2 3" key="1">
    <citation type="submission" date="2016-06" db="EMBL/GenBank/DDBJ databases">
        <title>Gene turnover analysis identifies the evolutionary adaptation of the extremophile Acidithiobacillus caldus.</title>
        <authorList>
            <person name="Zhang X."/>
        </authorList>
    </citation>
    <scope>NUCLEOTIDE SEQUENCE [LARGE SCALE GENOMIC DNA]</scope>
    <source>
        <strain evidence="2 3">S1</strain>
    </source>
</reference>
<proteinExistence type="predicted"/>
<gene>
    <name evidence="2" type="ORF">BAE30_12540</name>
</gene>
<dbReference type="SUPFAM" id="SSF53335">
    <property type="entry name" value="S-adenosyl-L-methionine-dependent methyltransferases"/>
    <property type="match status" value="1"/>
</dbReference>
<dbReference type="EMBL" id="LZYH01000811">
    <property type="protein sequence ID" value="OFC51896.1"/>
    <property type="molecule type" value="Genomic_DNA"/>
</dbReference>
<evidence type="ECO:0000313" key="2">
    <source>
        <dbReference type="EMBL" id="OFC51896.1"/>
    </source>
</evidence>
<feature type="domain" description="Methyltransferase" evidence="1">
    <location>
        <begin position="44"/>
        <end position="136"/>
    </location>
</feature>
<dbReference type="InterPro" id="IPR041698">
    <property type="entry name" value="Methyltransf_25"/>
</dbReference>
<dbReference type="AlphaFoldDB" id="A0A1E7YT42"/>
<evidence type="ECO:0000259" key="1">
    <source>
        <dbReference type="Pfam" id="PF13649"/>
    </source>
</evidence>